<dbReference type="SMART" id="SM01034">
    <property type="entry name" value="BLUF"/>
    <property type="match status" value="1"/>
</dbReference>
<evidence type="ECO:0000259" key="2">
    <source>
        <dbReference type="PROSITE" id="PS50925"/>
    </source>
</evidence>
<keyword evidence="1" id="KW-1133">Transmembrane helix</keyword>
<sequence length="191" mass="21368">MMSLIRLAYASEATFKPGTDQSGVEPHVARILLASRRNNARQAVVGGLYYGNHRFFQYLEGEEDEVRAVYDRIRKDDRHRHIKTLLDEPLQQRTFEHWSMKYVPQADDVQRMLEGQGMDHFEPDRFDRNLCEEMIAVIRDSSSGDRLISHGAGAAKSGDDSVLTPGARRGLVFAAATLVVALVAGGTLLLP</sequence>
<evidence type="ECO:0000256" key="1">
    <source>
        <dbReference type="SAM" id="Phobius"/>
    </source>
</evidence>
<accession>A0ABV8QD99</accession>
<dbReference type="Pfam" id="PF04940">
    <property type="entry name" value="BLUF"/>
    <property type="match status" value="1"/>
</dbReference>
<dbReference type="EMBL" id="JBHSDI010000007">
    <property type="protein sequence ID" value="MFC4258270.1"/>
    <property type="molecule type" value="Genomic_DNA"/>
</dbReference>
<dbReference type="Proteomes" id="UP001595798">
    <property type="component" value="Unassembled WGS sequence"/>
</dbReference>
<evidence type="ECO:0000313" key="3">
    <source>
        <dbReference type="EMBL" id="MFC4258270.1"/>
    </source>
</evidence>
<feature type="transmembrane region" description="Helical" evidence="1">
    <location>
        <begin position="171"/>
        <end position="190"/>
    </location>
</feature>
<proteinExistence type="predicted"/>
<keyword evidence="4" id="KW-1185">Reference proteome</keyword>
<dbReference type="InterPro" id="IPR036046">
    <property type="entry name" value="Acylphosphatase-like_dom_sf"/>
</dbReference>
<protein>
    <submittedName>
        <fullName evidence="3">BLUF domain-containing protein</fullName>
    </submittedName>
</protein>
<reference evidence="4" key="1">
    <citation type="journal article" date="2019" name="Int. J. Syst. Evol. Microbiol.">
        <title>The Global Catalogue of Microorganisms (GCM) 10K type strain sequencing project: providing services to taxonomists for standard genome sequencing and annotation.</title>
        <authorList>
            <consortium name="The Broad Institute Genomics Platform"/>
            <consortium name="The Broad Institute Genome Sequencing Center for Infectious Disease"/>
            <person name="Wu L."/>
            <person name="Ma J."/>
        </authorList>
    </citation>
    <scope>NUCLEOTIDE SEQUENCE [LARGE SCALE GENOMIC DNA]</scope>
    <source>
        <strain evidence="4">CECT 7297</strain>
    </source>
</reference>
<feature type="domain" description="BLUF" evidence="2">
    <location>
        <begin position="4"/>
        <end position="101"/>
    </location>
</feature>
<dbReference type="RefSeq" id="WP_379885685.1">
    <property type="nucleotide sequence ID" value="NZ_JBHSDI010000007.1"/>
</dbReference>
<evidence type="ECO:0000313" key="4">
    <source>
        <dbReference type="Proteomes" id="UP001595798"/>
    </source>
</evidence>
<organism evidence="3 4">
    <name type="scientific">Marinobacter lacisalsi</name>
    <dbReference type="NCBI Taxonomy" id="475979"/>
    <lineage>
        <taxon>Bacteria</taxon>
        <taxon>Pseudomonadati</taxon>
        <taxon>Pseudomonadota</taxon>
        <taxon>Gammaproteobacteria</taxon>
        <taxon>Pseudomonadales</taxon>
        <taxon>Marinobacteraceae</taxon>
        <taxon>Marinobacter</taxon>
    </lineage>
</organism>
<dbReference type="Gene3D" id="3.30.70.100">
    <property type="match status" value="1"/>
</dbReference>
<gene>
    <name evidence="3" type="ORF">ACFOZ5_04385</name>
</gene>
<keyword evidence="1" id="KW-0472">Membrane</keyword>
<keyword evidence="1" id="KW-0812">Transmembrane</keyword>
<dbReference type="PROSITE" id="PS50925">
    <property type="entry name" value="BLUF"/>
    <property type="match status" value="1"/>
</dbReference>
<dbReference type="SUPFAM" id="SSF54975">
    <property type="entry name" value="Acylphosphatase/BLUF domain-like"/>
    <property type="match status" value="1"/>
</dbReference>
<comment type="caution">
    <text evidence="3">The sequence shown here is derived from an EMBL/GenBank/DDBJ whole genome shotgun (WGS) entry which is preliminary data.</text>
</comment>
<name>A0ABV8QD99_9GAMM</name>
<dbReference type="InterPro" id="IPR007024">
    <property type="entry name" value="BLUF_domain"/>
</dbReference>